<dbReference type="Proteomes" id="UP001367508">
    <property type="component" value="Unassembled WGS sequence"/>
</dbReference>
<proteinExistence type="predicted"/>
<protein>
    <submittedName>
        <fullName evidence="2">Uncharacterized protein</fullName>
    </submittedName>
</protein>
<evidence type="ECO:0000256" key="1">
    <source>
        <dbReference type="SAM" id="MobiDB-lite"/>
    </source>
</evidence>
<keyword evidence="3" id="KW-1185">Reference proteome</keyword>
<feature type="compositionally biased region" description="Polar residues" evidence="1">
    <location>
        <begin position="14"/>
        <end position="43"/>
    </location>
</feature>
<dbReference type="AlphaFoldDB" id="A0AAN9L695"/>
<reference evidence="2 3" key="1">
    <citation type="submission" date="2024-01" db="EMBL/GenBank/DDBJ databases">
        <title>The genomes of 5 underutilized Papilionoideae crops provide insights into root nodulation and disease resistanc.</title>
        <authorList>
            <person name="Jiang F."/>
        </authorList>
    </citation>
    <scope>NUCLEOTIDE SEQUENCE [LARGE SCALE GENOMIC DNA]</scope>
    <source>
        <strain evidence="2">LVBAO_FW01</strain>
        <tissue evidence="2">Leaves</tissue>
    </source>
</reference>
<accession>A0AAN9L695</accession>
<organism evidence="2 3">
    <name type="scientific">Canavalia gladiata</name>
    <name type="common">Sword bean</name>
    <name type="synonym">Dolichos gladiatus</name>
    <dbReference type="NCBI Taxonomy" id="3824"/>
    <lineage>
        <taxon>Eukaryota</taxon>
        <taxon>Viridiplantae</taxon>
        <taxon>Streptophyta</taxon>
        <taxon>Embryophyta</taxon>
        <taxon>Tracheophyta</taxon>
        <taxon>Spermatophyta</taxon>
        <taxon>Magnoliopsida</taxon>
        <taxon>eudicotyledons</taxon>
        <taxon>Gunneridae</taxon>
        <taxon>Pentapetalae</taxon>
        <taxon>rosids</taxon>
        <taxon>fabids</taxon>
        <taxon>Fabales</taxon>
        <taxon>Fabaceae</taxon>
        <taxon>Papilionoideae</taxon>
        <taxon>50 kb inversion clade</taxon>
        <taxon>NPAAA clade</taxon>
        <taxon>indigoferoid/millettioid clade</taxon>
        <taxon>Phaseoleae</taxon>
        <taxon>Canavalia</taxon>
    </lineage>
</organism>
<comment type="caution">
    <text evidence="2">The sequence shown here is derived from an EMBL/GenBank/DDBJ whole genome shotgun (WGS) entry which is preliminary data.</text>
</comment>
<evidence type="ECO:0000313" key="2">
    <source>
        <dbReference type="EMBL" id="KAK7328449.1"/>
    </source>
</evidence>
<name>A0AAN9L695_CANGL</name>
<gene>
    <name evidence="2" type="ORF">VNO77_22555</name>
</gene>
<dbReference type="EMBL" id="JAYMYQ010000005">
    <property type="protein sequence ID" value="KAK7328449.1"/>
    <property type="molecule type" value="Genomic_DNA"/>
</dbReference>
<sequence length="112" mass="12859">MRHGDSSMVVSHGLSKQMNNSIPRNVNRSSHGSSKQTNNSRLLSMNRKKQKGTKSDLVTASDRVSVWAPLVRCEAGGSVRCRRWWFPDRMFVFDRRRQRDRMQESGGAYQTS</sequence>
<evidence type="ECO:0000313" key="3">
    <source>
        <dbReference type="Proteomes" id="UP001367508"/>
    </source>
</evidence>
<feature type="region of interest" description="Disordered" evidence="1">
    <location>
        <begin position="1"/>
        <end position="58"/>
    </location>
</feature>